<dbReference type="EnsemblPlants" id="Bo7g022900.1">
    <property type="protein sequence ID" value="Bo7g022900.1"/>
    <property type="gene ID" value="Bo7g022900"/>
</dbReference>
<proteinExistence type="predicted"/>
<dbReference type="Gramene" id="Bo7g022900.1">
    <property type="protein sequence ID" value="Bo7g022900.1"/>
    <property type="gene ID" value="Bo7g022900"/>
</dbReference>
<feature type="region of interest" description="Disordered" evidence="1">
    <location>
        <begin position="266"/>
        <end position="292"/>
    </location>
</feature>
<reference evidence="2" key="2">
    <citation type="submission" date="2015-03" db="UniProtKB">
        <authorList>
            <consortium name="EnsemblPlants"/>
        </authorList>
    </citation>
    <scope>IDENTIFICATION</scope>
</reference>
<dbReference type="HOGENOM" id="CLU_800120_0_0_1"/>
<evidence type="ECO:0000256" key="1">
    <source>
        <dbReference type="SAM" id="MobiDB-lite"/>
    </source>
</evidence>
<name>A0A0D3D446_BRAOL</name>
<reference evidence="2 3" key="1">
    <citation type="journal article" date="2014" name="Genome Biol.">
        <title>Transcriptome and methylome profiling reveals relics of genome dominance in the mesopolyploid Brassica oleracea.</title>
        <authorList>
            <person name="Parkin I.A."/>
            <person name="Koh C."/>
            <person name="Tang H."/>
            <person name="Robinson S.J."/>
            <person name="Kagale S."/>
            <person name="Clarke W.E."/>
            <person name="Town C.D."/>
            <person name="Nixon J."/>
            <person name="Krishnakumar V."/>
            <person name="Bidwell S.L."/>
            <person name="Denoeud F."/>
            <person name="Belcram H."/>
            <person name="Links M.G."/>
            <person name="Just J."/>
            <person name="Clarke C."/>
            <person name="Bender T."/>
            <person name="Huebert T."/>
            <person name="Mason A.S."/>
            <person name="Pires J.C."/>
            <person name="Barker G."/>
            <person name="Moore J."/>
            <person name="Walley P.G."/>
            <person name="Manoli S."/>
            <person name="Batley J."/>
            <person name="Edwards D."/>
            <person name="Nelson M.N."/>
            <person name="Wang X."/>
            <person name="Paterson A.H."/>
            <person name="King G."/>
            <person name="Bancroft I."/>
            <person name="Chalhoub B."/>
            <person name="Sharpe A.G."/>
        </authorList>
    </citation>
    <scope>NUCLEOTIDE SEQUENCE</scope>
    <source>
        <strain evidence="2 3">cv. TO1000</strain>
    </source>
</reference>
<sequence length="347" mass="39277">MLGDIESFLAYPWGRESFLATLPRFLPPPVSKFIKDPGQAMRVRLSQQTTASYGFPLALQLFAFQGLRQLLCKIPDGARTVTFLGDPTASKDIVTILSVEDILAVEADAALSVHLDLIPERERHMWLEEVEDDRVTRFVEMMRSGKTLKPEDFPGGDRSFAPKIEGKKPVDVSLRTKNLVLEPSTAGIYVHGMRTPNAAEDCLQPENSGTVVTALTVYSNVLLVRPQSYVSPPKSTLTRRYRDEEHVPVAWEERNPNIYNSVKTVHASHPASSTYPESEPKKKQSICTPSAVDRYRREDSTIEYYDRSMYILYHRSMSRRETHNLVPADFKPKASPNYKITPDEFLT</sequence>
<dbReference type="AlphaFoldDB" id="A0A0D3D446"/>
<organism evidence="2 3">
    <name type="scientific">Brassica oleracea var. oleracea</name>
    <dbReference type="NCBI Taxonomy" id="109376"/>
    <lineage>
        <taxon>Eukaryota</taxon>
        <taxon>Viridiplantae</taxon>
        <taxon>Streptophyta</taxon>
        <taxon>Embryophyta</taxon>
        <taxon>Tracheophyta</taxon>
        <taxon>Spermatophyta</taxon>
        <taxon>Magnoliopsida</taxon>
        <taxon>eudicotyledons</taxon>
        <taxon>Gunneridae</taxon>
        <taxon>Pentapetalae</taxon>
        <taxon>rosids</taxon>
        <taxon>malvids</taxon>
        <taxon>Brassicales</taxon>
        <taxon>Brassicaceae</taxon>
        <taxon>Brassiceae</taxon>
        <taxon>Brassica</taxon>
    </lineage>
</organism>
<protein>
    <recommendedName>
        <fullName evidence="4">DUF1985 domain-containing protein</fullName>
    </recommendedName>
</protein>
<evidence type="ECO:0000313" key="3">
    <source>
        <dbReference type="Proteomes" id="UP000032141"/>
    </source>
</evidence>
<dbReference type="Proteomes" id="UP000032141">
    <property type="component" value="Chromosome C7"/>
</dbReference>
<keyword evidence="3" id="KW-1185">Reference proteome</keyword>
<evidence type="ECO:0000313" key="2">
    <source>
        <dbReference type="EnsemblPlants" id="Bo7g022900.1"/>
    </source>
</evidence>
<evidence type="ECO:0008006" key="4">
    <source>
        <dbReference type="Google" id="ProtNLM"/>
    </source>
</evidence>
<dbReference type="OMA" id="YPESEPK"/>
<accession>A0A0D3D446</accession>